<keyword evidence="3" id="KW-1185">Reference proteome</keyword>
<dbReference type="Proteomes" id="UP001305414">
    <property type="component" value="Unassembled WGS sequence"/>
</dbReference>
<dbReference type="PANTHER" id="PTHR24148:SF82">
    <property type="entry name" value="HETEROKARYON INCOMPATIBILITY DOMAIN-CONTAINING PROTEIN"/>
    <property type="match status" value="1"/>
</dbReference>
<protein>
    <recommendedName>
        <fullName evidence="1">Heterokaryon incompatibility domain-containing protein</fullName>
    </recommendedName>
</protein>
<evidence type="ECO:0000313" key="2">
    <source>
        <dbReference type="EMBL" id="KAK5636467.1"/>
    </source>
</evidence>
<comment type="caution">
    <text evidence="2">The sequence shown here is derived from an EMBL/GenBank/DDBJ whole genome shotgun (WGS) entry which is preliminary data.</text>
</comment>
<gene>
    <name evidence="2" type="ORF">RRF57_012179</name>
</gene>
<sequence>MEPPNAASSNIYSPHRLSTSRPDIRLVVIHPSADSGAPIRCSLRVVCLDNGPQYEALSYRWGDAKITTDIDVEDTVFAVTTNLAAALQQLRQKDKEREMWIDAICINQADKGEKKNQIPLMRAIYSNSTHVVIWLGPQDATSRDAFHFLSKAAEKYSEGRKNGFLRLNQENNSLLASTLGRTGPYFILDKPILPTGLADILKPPEAYHRATVTLLRRDWFRRVWIIQEVAFARSAVVLCGRDSMTWDSFIHAVRLVEMAKAPLYQYRYRNESGVAPQFFLSILTQTRDAITVDKKYFTIRDATRRFAPFESSEPRDKVFALRGLLNHPEAIEIDYDDKTPDQNIFRRAAARAVEEAGDLSLLLDRHDHDHDRPGDAPSWLPDWFVPGSLHRGEAVSAEDCFCASRGDGKDAQVRVVDEDRRLLVSGHVIDQIKRVGRRRPSYADFGREYWSWDSRLPRKDPYGIIVNSCEALSATGWR</sequence>
<evidence type="ECO:0000313" key="3">
    <source>
        <dbReference type="Proteomes" id="UP001305414"/>
    </source>
</evidence>
<name>A0AAN7ZAQ1_9PEZI</name>
<feature type="domain" description="Heterokaryon incompatibility" evidence="1">
    <location>
        <begin position="54"/>
        <end position="228"/>
    </location>
</feature>
<dbReference type="AlphaFoldDB" id="A0AAN7ZAQ1"/>
<organism evidence="2 3">
    <name type="scientific">Xylaria bambusicola</name>
    <dbReference type="NCBI Taxonomy" id="326684"/>
    <lineage>
        <taxon>Eukaryota</taxon>
        <taxon>Fungi</taxon>
        <taxon>Dikarya</taxon>
        <taxon>Ascomycota</taxon>
        <taxon>Pezizomycotina</taxon>
        <taxon>Sordariomycetes</taxon>
        <taxon>Xylariomycetidae</taxon>
        <taxon>Xylariales</taxon>
        <taxon>Xylariaceae</taxon>
        <taxon>Xylaria</taxon>
    </lineage>
</organism>
<proteinExistence type="predicted"/>
<dbReference type="InterPro" id="IPR052895">
    <property type="entry name" value="HetReg/Transcr_Mod"/>
</dbReference>
<dbReference type="Pfam" id="PF06985">
    <property type="entry name" value="HET"/>
    <property type="match status" value="1"/>
</dbReference>
<accession>A0AAN7ZAQ1</accession>
<dbReference type="EMBL" id="JAWHQM010000071">
    <property type="protein sequence ID" value="KAK5636467.1"/>
    <property type="molecule type" value="Genomic_DNA"/>
</dbReference>
<evidence type="ECO:0000259" key="1">
    <source>
        <dbReference type="Pfam" id="PF06985"/>
    </source>
</evidence>
<dbReference type="PANTHER" id="PTHR24148">
    <property type="entry name" value="ANKYRIN REPEAT DOMAIN-CONTAINING PROTEIN 39 HOMOLOG-RELATED"/>
    <property type="match status" value="1"/>
</dbReference>
<reference evidence="2 3" key="1">
    <citation type="submission" date="2023-10" db="EMBL/GenBank/DDBJ databases">
        <title>Draft genome sequence of Xylaria bambusicola isolate GMP-LS, the root and basal stem rot pathogen of sugarcane in Indonesia.</title>
        <authorList>
            <person name="Selvaraj P."/>
            <person name="Muralishankar V."/>
            <person name="Muruganantham S."/>
            <person name="Sp S."/>
            <person name="Haryani S."/>
            <person name="Lau K.J.X."/>
            <person name="Naqvi N.I."/>
        </authorList>
    </citation>
    <scope>NUCLEOTIDE SEQUENCE [LARGE SCALE GENOMIC DNA]</scope>
    <source>
        <strain evidence="2">GMP-LS</strain>
    </source>
</reference>
<dbReference type="InterPro" id="IPR010730">
    <property type="entry name" value="HET"/>
</dbReference>